<feature type="region of interest" description="Disordered" evidence="1">
    <location>
        <begin position="119"/>
        <end position="176"/>
    </location>
</feature>
<protein>
    <submittedName>
        <fullName evidence="2">Uncharacterized protein</fullName>
    </submittedName>
</protein>
<comment type="caution">
    <text evidence="2">The sequence shown here is derived from an EMBL/GenBank/DDBJ whole genome shotgun (WGS) entry which is preliminary data.</text>
</comment>
<name>A0A6S7GGT3_PARCT</name>
<keyword evidence="3" id="KW-1185">Reference proteome</keyword>
<proteinExistence type="predicted"/>
<reference evidence="2" key="1">
    <citation type="submission" date="2020-04" db="EMBL/GenBank/DDBJ databases">
        <authorList>
            <person name="Alioto T."/>
            <person name="Alioto T."/>
            <person name="Gomez Garrido J."/>
        </authorList>
    </citation>
    <scope>NUCLEOTIDE SEQUENCE</scope>
    <source>
        <strain evidence="2">A484AB</strain>
    </source>
</reference>
<feature type="compositionally biased region" description="Basic and acidic residues" evidence="1">
    <location>
        <begin position="120"/>
        <end position="146"/>
    </location>
</feature>
<organism evidence="2 3">
    <name type="scientific">Paramuricea clavata</name>
    <name type="common">Red gorgonian</name>
    <name type="synonym">Violescent sea-whip</name>
    <dbReference type="NCBI Taxonomy" id="317549"/>
    <lineage>
        <taxon>Eukaryota</taxon>
        <taxon>Metazoa</taxon>
        <taxon>Cnidaria</taxon>
        <taxon>Anthozoa</taxon>
        <taxon>Octocorallia</taxon>
        <taxon>Malacalcyonacea</taxon>
        <taxon>Plexauridae</taxon>
        <taxon>Paramuricea</taxon>
    </lineage>
</organism>
<evidence type="ECO:0000313" key="2">
    <source>
        <dbReference type="EMBL" id="CAB3992614.1"/>
    </source>
</evidence>
<evidence type="ECO:0000256" key="1">
    <source>
        <dbReference type="SAM" id="MobiDB-lite"/>
    </source>
</evidence>
<accession>A0A6S7GGT3</accession>
<evidence type="ECO:0000313" key="3">
    <source>
        <dbReference type="Proteomes" id="UP001152795"/>
    </source>
</evidence>
<dbReference type="AlphaFoldDB" id="A0A6S7GGT3"/>
<dbReference type="Proteomes" id="UP001152795">
    <property type="component" value="Unassembled WGS sequence"/>
</dbReference>
<sequence>MLKYTSQVPSSLLSRIHPSLTMMATDTSIKKDGLCSLTAQKLSEDPQGFAGPPARNHPDYPAEDFCETEPMEPHMIKMPYPDDPNMKRLTHDIKFAHKKGIELKNNEFGKVWTNIQQKKAHAEDDTNKMDQELANKLKERSRKVDEDKEVDELPPPPEFAQVQLRKTGSRELLNIE</sequence>
<dbReference type="EMBL" id="CACRXK020002087">
    <property type="protein sequence ID" value="CAB3992614.1"/>
    <property type="molecule type" value="Genomic_DNA"/>
</dbReference>
<gene>
    <name evidence="2" type="ORF">PACLA_8A003111</name>
</gene>
<dbReference type="OrthoDB" id="5978625at2759"/>